<evidence type="ECO:0000259" key="5">
    <source>
        <dbReference type="Pfam" id="PF05199"/>
    </source>
</evidence>
<proteinExistence type="inferred from homology"/>
<accession>A0AAN6XU15</accession>
<dbReference type="InterPro" id="IPR000172">
    <property type="entry name" value="GMC_OxRdtase_N"/>
</dbReference>
<feature type="binding site" evidence="2">
    <location>
        <position position="301"/>
    </location>
    <ligand>
        <name>FAD</name>
        <dbReference type="ChEBI" id="CHEBI:57692"/>
    </ligand>
</feature>
<evidence type="ECO:0000256" key="2">
    <source>
        <dbReference type="PIRSR" id="PIRSR000137-2"/>
    </source>
</evidence>
<dbReference type="Gene3D" id="3.30.560.10">
    <property type="entry name" value="Glucose Oxidase, domain 3"/>
    <property type="match status" value="1"/>
</dbReference>
<dbReference type="SUPFAM" id="SSF54373">
    <property type="entry name" value="FAD-linked reductases, C-terminal domain"/>
    <property type="match status" value="1"/>
</dbReference>
<comment type="cofactor">
    <cofactor evidence="2">
        <name>FAD</name>
        <dbReference type="ChEBI" id="CHEBI:57692"/>
    </cofactor>
</comment>
<feature type="domain" description="Glucose-methanol-choline oxidoreductase C-terminal" evidence="5">
    <location>
        <begin position="519"/>
        <end position="645"/>
    </location>
</feature>
<dbReference type="InterPro" id="IPR036188">
    <property type="entry name" value="FAD/NAD-bd_sf"/>
</dbReference>
<dbReference type="PANTHER" id="PTHR11552:SF80">
    <property type="entry name" value="GMC OXIDOREDUCTASE"/>
    <property type="match status" value="1"/>
</dbReference>
<dbReference type="InterPro" id="IPR012132">
    <property type="entry name" value="GMC_OxRdtase"/>
</dbReference>
<evidence type="ECO:0000259" key="4">
    <source>
        <dbReference type="Pfam" id="PF00732"/>
    </source>
</evidence>
<evidence type="ECO:0000256" key="1">
    <source>
        <dbReference type="ARBA" id="ARBA00010790"/>
    </source>
</evidence>
<feature type="domain" description="Glucose-methanol-choline oxidoreductase N-terminal" evidence="4">
    <location>
        <begin position="133"/>
        <end position="405"/>
    </location>
</feature>
<dbReference type="PANTHER" id="PTHR11552">
    <property type="entry name" value="GLUCOSE-METHANOL-CHOLINE GMC OXIDOREDUCTASE"/>
    <property type="match status" value="1"/>
</dbReference>
<dbReference type="Gene3D" id="3.50.50.60">
    <property type="entry name" value="FAD/NAD(P)-binding domain"/>
    <property type="match status" value="1"/>
</dbReference>
<dbReference type="Proteomes" id="UP001301769">
    <property type="component" value="Unassembled WGS sequence"/>
</dbReference>
<dbReference type="PIRSF" id="PIRSF000137">
    <property type="entry name" value="Alcohol_oxidase"/>
    <property type="match status" value="1"/>
</dbReference>
<sequence>MFTALLAAGLSTALVVAAAPPGGRNHSNTYDYIVVGSGPGGVPVASHLSRKGYSVLLLEAGDDQRQNPNTTIGSNFLLATEDENARWDFFVRYHAEDEIAHAHDYFTWRRSDGSYHVGREGPADDPGASRLGIYYPRSGTLGGCSMHNAGASVKPQNSFWDGIANLTGDDSWNHTNMQRYFEQFENNTYLSQGTPGHGFDGWLQLSTPNPEAYMSRLNQSAQLTVVQKIAETFGHGTSQMDLMSRMRADVNSVDPGRDEQEGMFTFPWHHTPLNNRTNANFLLDVALAEGAPLTIQLESFVTKILFDSRSINKTRSTNPPRAIGVEYHRGKSLYRADPRSSSSSSSSQLVKSQAYARREVIISAGVFNTPQLLKLSGIGPALELRSFNIPLLVDAPGVGANLQDDWEISLAANSANPDITLPSHPQASQCRRGQADDPCAEMWLNGTGPYAAPPSPPYLMQLKSNAELERHDLTMWNQQPEIFRGFFPGFSQPQGDLDSTFSFAMVKHHTMQSGTGRPSGGTVKLRSADPFDVPEIFFDAFNEDRGGIDDLQAMYEGVQFGRSVLAELHDDDAVGPFTEFQPCGGESTKAFIRRQVYSHHASSTAAIGADGDLWAVLDSQFRVSGTRGLRVVDGSALPWVPSPFPIIGQFMASLKAAEVILADAERGEDGC</sequence>
<organism evidence="6 7">
    <name type="scientific">Rhypophila decipiens</name>
    <dbReference type="NCBI Taxonomy" id="261697"/>
    <lineage>
        <taxon>Eukaryota</taxon>
        <taxon>Fungi</taxon>
        <taxon>Dikarya</taxon>
        <taxon>Ascomycota</taxon>
        <taxon>Pezizomycotina</taxon>
        <taxon>Sordariomycetes</taxon>
        <taxon>Sordariomycetidae</taxon>
        <taxon>Sordariales</taxon>
        <taxon>Naviculisporaceae</taxon>
        <taxon>Rhypophila</taxon>
    </lineage>
</organism>
<comment type="caution">
    <text evidence="6">The sequence shown here is derived from an EMBL/GenBank/DDBJ whole genome shotgun (WGS) entry which is preliminary data.</text>
</comment>
<feature type="chain" id="PRO_5042967192" evidence="3">
    <location>
        <begin position="19"/>
        <end position="671"/>
    </location>
</feature>
<evidence type="ECO:0000313" key="7">
    <source>
        <dbReference type="Proteomes" id="UP001301769"/>
    </source>
</evidence>
<reference evidence="6" key="2">
    <citation type="submission" date="2023-05" db="EMBL/GenBank/DDBJ databases">
        <authorList>
            <consortium name="Lawrence Berkeley National Laboratory"/>
            <person name="Steindorff A."/>
            <person name="Hensen N."/>
            <person name="Bonometti L."/>
            <person name="Westerberg I."/>
            <person name="Brannstrom I.O."/>
            <person name="Guillou S."/>
            <person name="Cros-Aarteil S."/>
            <person name="Calhoun S."/>
            <person name="Haridas S."/>
            <person name="Kuo A."/>
            <person name="Mondo S."/>
            <person name="Pangilinan J."/>
            <person name="Riley R."/>
            <person name="Labutti K."/>
            <person name="Andreopoulos B."/>
            <person name="Lipzen A."/>
            <person name="Chen C."/>
            <person name="Yanf M."/>
            <person name="Daum C."/>
            <person name="Ng V."/>
            <person name="Clum A."/>
            <person name="Ohm R."/>
            <person name="Martin F."/>
            <person name="Silar P."/>
            <person name="Natvig D."/>
            <person name="Lalanne C."/>
            <person name="Gautier V."/>
            <person name="Ament-Velasquez S.L."/>
            <person name="Kruys A."/>
            <person name="Hutchinson M.I."/>
            <person name="Powell A.J."/>
            <person name="Barry K."/>
            <person name="Miller A.N."/>
            <person name="Grigoriev I.V."/>
            <person name="Debuchy R."/>
            <person name="Gladieux P."/>
            <person name="Thoren M.H."/>
            <person name="Johannesson H."/>
        </authorList>
    </citation>
    <scope>NUCLEOTIDE SEQUENCE</scope>
    <source>
        <strain evidence="6">PSN293</strain>
    </source>
</reference>
<evidence type="ECO:0000256" key="3">
    <source>
        <dbReference type="SAM" id="SignalP"/>
    </source>
</evidence>
<feature type="binding site" evidence="2">
    <location>
        <position position="634"/>
    </location>
    <ligand>
        <name>FAD</name>
        <dbReference type="ChEBI" id="CHEBI:57692"/>
    </ligand>
</feature>
<keyword evidence="3" id="KW-0732">Signal</keyword>
<protein>
    <submittedName>
        <fullName evidence="6">GMC oxidoreductase</fullName>
    </submittedName>
</protein>
<dbReference type="Pfam" id="PF05199">
    <property type="entry name" value="GMC_oxred_C"/>
    <property type="match status" value="1"/>
</dbReference>
<dbReference type="GO" id="GO:0016614">
    <property type="term" value="F:oxidoreductase activity, acting on CH-OH group of donors"/>
    <property type="evidence" value="ECO:0007669"/>
    <property type="project" value="InterPro"/>
</dbReference>
<dbReference type="EMBL" id="MU858341">
    <property type="protein sequence ID" value="KAK4206883.1"/>
    <property type="molecule type" value="Genomic_DNA"/>
</dbReference>
<name>A0AAN6XU15_9PEZI</name>
<dbReference type="SUPFAM" id="SSF51905">
    <property type="entry name" value="FAD/NAD(P)-binding domain"/>
    <property type="match status" value="1"/>
</dbReference>
<feature type="signal peptide" evidence="3">
    <location>
        <begin position="1"/>
        <end position="18"/>
    </location>
</feature>
<gene>
    <name evidence="6" type="ORF">QBC37DRAFT_299915</name>
</gene>
<dbReference type="AlphaFoldDB" id="A0AAN6XU15"/>
<dbReference type="Pfam" id="PF00732">
    <property type="entry name" value="GMC_oxred_N"/>
    <property type="match status" value="1"/>
</dbReference>
<comment type="similarity">
    <text evidence="1">Belongs to the GMC oxidoreductase family.</text>
</comment>
<dbReference type="GO" id="GO:0050660">
    <property type="term" value="F:flavin adenine dinucleotide binding"/>
    <property type="evidence" value="ECO:0007669"/>
    <property type="project" value="InterPro"/>
</dbReference>
<reference evidence="6" key="1">
    <citation type="journal article" date="2023" name="Mol. Phylogenet. Evol.">
        <title>Genome-scale phylogeny and comparative genomics of the fungal order Sordariales.</title>
        <authorList>
            <person name="Hensen N."/>
            <person name="Bonometti L."/>
            <person name="Westerberg I."/>
            <person name="Brannstrom I.O."/>
            <person name="Guillou S."/>
            <person name="Cros-Aarteil S."/>
            <person name="Calhoun S."/>
            <person name="Haridas S."/>
            <person name="Kuo A."/>
            <person name="Mondo S."/>
            <person name="Pangilinan J."/>
            <person name="Riley R."/>
            <person name="LaButti K."/>
            <person name="Andreopoulos B."/>
            <person name="Lipzen A."/>
            <person name="Chen C."/>
            <person name="Yan M."/>
            <person name="Daum C."/>
            <person name="Ng V."/>
            <person name="Clum A."/>
            <person name="Steindorff A."/>
            <person name="Ohm R.A."/>
            <person name="Martin F."/>
            <person name="Silar P."/>
            <person name="Natvig D.O."/>
            <person name="Lalanne C."/>
            <person name="Gautier V."/>
            <person name="Ament-Velasquez S.L."/>
            <person name="Kruys A."/>
            <person name="Hutchinson M.I."/>
            <person name="Powell A.J."/>
            <person name="Barry K."/>
            <person name="Miller A.N."/>
            <person name="Grigoriev I.V."/>
            <person name="Debuchy R."/>
            <person name="Gladieux P."/>
            <person name="Hiltunen Thoren M."/>
            <person name="Johannesson H."/>
        </authorList>
    </citation>
    <scope>NUCLEOTIDE SEQUENCE</scope>
    <source>
        <strain evidence="6">PSN293</strain>
    </source>
</reference>
<keyword evidence="2" id="KW-0274">FAD</keyword>
<keyword evidence="7" id="KW-1185">Reference proteome</keyword>
<evidence type="ECO:0000313" key="6">
    <source>
        <dbReference type="EMBL" id="KAK4206883.1"/>
    </source>
</evidence>
<dbReference type="InterPro" id="IPR007867">
    <property type="entry name" value="GMC_OxRtase_C"/>
</dbReference>
<keyword evidence="2" id="KW-0285">Flavoprotein</keyword>